<dbReference type="InterPro" id="IPR029058">
    <property type="entry name" value="AB_hydrolase_fold"/>
</dbReference>
<reference evidence="1 2" key="1">
    <citation type="submission" date="2020-01" db="EMBL/GenBank/DDBJ databases">
        <authorList>
            <person name="Sixt B."/>
            <person name="Schulz F."/>
            <person name="Kostanjsek R."/>
            <person name="Koestlbacher S."/>
            <person name="Collingro A."/>
            <person name="Toenshoff E."/>
            <person name="Horn M."/>
        </authorList>
    </citation>
    <scope>NUCLEOTIDE SEQUENCE [LARGE SCALE GENOMIC DNA]</scope>
    <source>
        <strain evidence="1 2">15C</strain>
    </source>
</reference>
<dbReference type="SUPFAM" id="SSF53474">
    <property type="entry name" value="alpha/beta-Hydrolases"/>
    <property type="match status" value="1"/>
</dbReference>
<sequence length="314" mass="36102">MSNVRTWSLSKLDSLLEVCFPYQRRFYETQEEMRTYASPLSLQKFAREHGYFSHAPLLSFVSSSKEDLKVVQEALENTMEVDNNWLDFCVTEILCKALAYRDVALNYEIRIPIRNLQNQITLETFVLDRIFNLWQQMPAFGWIPKNLHISSLLIFRGTDLSPTTRRGLASLFSDLDFSGPGFRVFRKAQLQIQEWLDQVRQKTNTARVIGCSLGGALAGHTFIKYYDLLSKEPSIAFHPPGIFKQANKSWNLLEKEVKQRFITYVAQGDFISKVGSLIGNRYVLSIEKQLKPLVAHTLLFAGQPLLICQNAHEL</sequence>
<dbReference type="EMBL" id="CP075585">
    <property type="protein sequence ID" value="QZA59399.1"/>
    <property type="molecule type" value="Genomic_DNA"/>
</dbReference>
<evidence type="ECO:0000313" key="1">
    <source>
        <dbReference type="EMBL" id="QZA59399.1"/>
    </source>
</evidence>
<dbReference type="Proteomes" id="UP000822862">
    <property type="component" value="Chromosome"/>
</dbReference>
<keyword evidence="2" id="KW-1185">Reference proteome</keyword>
<gene>
    <name evidence="1" type="ORF">RHAB15C_0001286</name>
</gene>
<dbReference type="RefSeq" id="WP_194844643.1">
    <property type="nucleotide sequence ID" value="NZ_CP075585.1"/>
</dbReference>
<evidence type="ECO:0000313" key="2">
    <source>
        <dbReference type="Proteomes" id="UP000822862"/>
    </source>
</evidence>
<organism evidence="1 2">
    <name type="scientific">Candidatus Rhabdochlamydia porcellionis</name>
    <dbReference type="NCBI Taxonomy" id="225148"/>
    <lineage>
        <taxon>Bacteria</taxon>
        <taxon>Pseudomonadati</taxon>
        <taxon>Chlamydiota</taxon>
        <taxon>Chlamydiia</taxon>
        <taxon>Parachlamydiales</taxon>
        <taxon>Candidatus Rhabdochlamydiaceae</taxon>
        <taxon>Candidatus Rhabdochlamydia</taxon>
    </lineage>
</organism>
<name>A0ABX8Z171_9BACT</name>
<reference evidence="1 2" key="2">
    <citation type="submission" date="2021-05" db="EMBL/GenBank/DDBJ databases">
        <title>Ecology and evolution of chlamydial symbionts of arthropods.</title>
        <authorList>
            <person name="Halter T."/>
            <person name="Sixt B.S."/>
            <person name="Toenshoff E.R."/>
            <person name="Koestlbacher S."/>
            <person name="Schulz F."/>
            <person name="Kostanjsek R."/>
            <person name="Collingro A."/>
            <person name="Hendrickx F."/>
            <person name="Horn M."/>
        </authorList>
    </citation>
    <scope>NUCLEOTIDE SEQUENCE [LARGE SCALE GENOMIC DNA]</scope>
    <source>
        <strain evidence="1 2">15C</strain>
    </source>
</reference>
<protein>
    <submittedName>
        <fullName evidence="1">Uncharacterized protein</fullName>
    </submittedName>
</protein>
<proteinExistence type="predicted"/>
<accession>A0ABX8Z171</accession>